<name>A0AC59YS13_RANTA</name>
<accession>A0AC59YS13</accession>
<proteinExistence type="predicted"/>
<organism evidence="1 2">
    <name type="scientific">Rangifer tarandus platyrhynchus</name>
    <name type="common">Svalbard reindeer</name>
    <dbReference type="NCBI Taxonomy" id="3082113"/>
    <lineage>
        <taxon>Eukaryota</taxon>
        <taxon>Metazoa</taxon>
        <taxon>Chordata</taxon>
        <taxon>Craniata</taxon>
        <taxon>Vertebrata</taxon>
        <taxon>Euteleostomi</taxon>
        <taxon>Mammalia</taxon>
        <taxon>Eutheria</taxon>
        <taxon>Laurasiatheria</taxon>
        <taxon>Artiodactyla</taxon>
        <taxon>Ruminantia</taxon>
        <taxon>Pecora</taxon>
        <taxon>Cervidae</taxon>
        <taxon>Odocoileinae</taxon>
        <taxon>Rangifer</taxon>
    </lineage>
</organism>
<dbReference type="Proteomes" id="UP001162501">
    <property type="component" value="Chromosome 2"/>
</dbReference>
<reference evidence="1" key="1">
    <citation type="submission" date="2023-05" db="EMBL/GenBank/DDBJ databases">
        <authorList>
            <consortium name="ELIXIR-Norway"/>
        </authorList>
    </citation>
    <scope>NUCLEOTIDE SEQUENCE</scope>
</reference>
<dbReference type="EMBL" id="OX596086">
    <property type="protein sequence ID" value="CAM9943211.1"/>
    <property type="molecule type" value="Genomic_DNA"/>
</dbReference>
<reference evidence="1" key="2">
    <citation type="submission" date="2025-03" db="EMBL/GenBank/DDBJ databases">
        <authorList>
            <consortium name="ELIXIR-Norway"/>
            <consortium name="Elixir Norway"/>
        </authorList>
    </citation>
    <scope>NUCLEOTIDE SEQUENCE</scope>
</reference>
<sequence length="105" mass="11227">MSTQEEGAEPMIRQGTGTPQDHRRMRCHCLWSSGCSRLGRDPRGCSRQGCGQVPRAQGERTENRGPPSVAAGAGRAVGAAGGRGRTLRAGREWEEGSLTGRVRNP</sequence>
<evidence type="ECO:0000313" key="2">
    <source>
        <dbReference type="Proteomes" id="UP001162501"/>
    </source>
</evidence>
<protein>
    <submittedName>
        <fullName evidence="1">Uncharacterized protein</fullName>
    </submittedName>
</protein>
<evidence type="ECO:0000313" key="1">
    <source>
        <dbReference type="EMBL" id="CAM9943211.1"/>
    </source>
</evidence>
<gene>
    <name evidence="1" type="ORF">MRATA1EN22A_LOCUS9716</name>
</gene>